<accession>A0A8J3QB86</accession>
<dbReference type="AlphaFoldDB" id="A0A8J3QB86"/>
<comment type="caution">
    <text evidence="1">The sequence shown here is derived from an EMBL/GenBank/DDBJ whole genome shotgun (WGS) entry which is preliminary data.</text>
</comment>
<dbReference type="InterPro" id="IPR045635">
    <property type="entry name" value="DUF6412"/>
</dbReference>
<dbReference type="EMBL" id="BONY01000038">
    <property type="protein sequence ID" value="GIH07653.1"/>
    <property type="molecule type" value="Genomic_DNA"/>
</dbReference>
<sequence length="93" mass="9277">MLLLQLRRTGLLALFALLVTIGPSMAGGGFAGVVALTVAAVCVAVALSRVALSDIAAADGGSIRREGAAGVLYLRHAHPDAAGHPRPRAPGIA</sequence>
<name>A0A8J3QB86_9ACTN</name>
<dbReference type="Proteomes" id="UP000612899">
    <property type="component" value="Unassembled WGS sequence"/>
</dbReference>
<dbReference type="Pfam" id="PF19950">
    <property type="entry name" value="DUF6412"/>
    <property type="match status" value="1"/>
</dbReference>
<proteinExistence type="predicted"/>
<gene>
    <name evidence="1" type="ORF">Rhe02_57200</name>
</gene>
<dbReference type="RefSeq" id="WP_203911429.1">
    <property type="nucleotide sequence ID" value="NZ_BONY01000038.1"/>
</dbReference>
<keyword evidence="2" id="KW-1185">Reference proteome</keyword>
<organism evidence="1 2">
    <name type="scientific">Rhizocola hellebori</name>
    <dbReference type="NCBI Taxonomy" id="1392758"/>
    <lineage>
        <taxon>Bacteria</taxon>
        <taxon>Bacillati</taxon>
        <taxon>Actinomycetota</taxon>
        <taxon>Actinomycetes</taxon>
        <taxon>Micromonosporales</taxon>
        <taxon>Micromonosporaceae</taxon>
        <taxon>Rhizocola</taxon>
    </lineage>
</organism>
<evidence type="ECO:0000313" key="2">
    <source>
        <dbReference type="Proteomes" id="UP000612899"/>
    </source>
</evidence>
<protein>
    <submittedName>
        <fullName evidence="1">Uncharacterized protein</fullName>
    </submittedName>
</protein>
<evidence type="ECO:0000313" key="1">
    <source>
        <dbReference type="EMBL" id="GIH07653.1"/>
    </source>
</evidence>
<reference evidence="1" key="1">
    <citation type="submission" date="2021-01" db="EMBL/GenBank/DDBJ databases">
        <title>Whole genome shotgun sequence of Rhizocola hellebori NBRC 109834.</title>
        <authorList>
            <person name="Komaki H."/>
            <person name="Tamura T."/>
        </authorList>
    </citation>
    <scope>NUCLEOTIDE SEQUENCE</scope>
    <source>
        <strain evidence="1">NBRC 109834</strain>
    </source>
</reference>